<keyword evidence="3" id="KW-0378">Hydrolase</keyword>
<dbReference type="HOGENOM" id="CLU_003608_0_0_1"/>
<keyword evidence="3" id="KW-0269">Exonuclease</keyword>
<dbReference type="GO" id="GO:0004527">
    <property type="term" value="F:exonuclease activity"/>
    <property type="evidence" value="ECO:0007669"/>
    <property type="project" value="UniProtKB-KW"/>
</dbReference>
<dbReference type="SUPFAM" id="SSF56219">
    <property type="entry name" value="DNase I-like"/>
    <property type="match status" value="1"/>
</dbReference>
<dbReference type="eggNOG" id="ENOG502QV0U">
    <property type="taxonomic scope" value="Eukaryota"/>
</dbReference>
<sequence length="582" mass="61517">MKASAPLWRFAATLLAIGASAETIQEINGNRFISPLNGQNVTDVEGVVTAKGPSGIWIQSVNGTSDTGVSSGIYVYGSALAKNTSIAVGDVIVLDGRVSEYRSSSDYLYLTEIDSPTITAIQGGGGETIDPVVIGETVSPPTQQYSALDDGDVFAVPNNQSLVSAENPILDPESYGLDFWESLSGMLVTIKSPRTVGRVNQYGDTWVVGDWATTGDNERTGLTITSKDGNPETILVGEPLDGSENPQSKLGDKLETITGVVSQAYGFYRILPLTNITVTESLTPEVSDPTTLVSDGTCSGFTFGGYNVENFYPGDTAHVQDVAEHIVTYMKSPDLVAVQEIQDNNGETDDGTVDSAETLTALADAIEGLGGAAYNFTYINPVNDQDGGAPGGNIRVAYLYNADVLQLKDANPGNSTAANEVLAGPKLKYNPGLIDPENEAWDASRKPLVAAWEILDGGATLFSVNVHWGSKGGSSSIHGDARPPVNGGVEDRQAQAEVTAAFIAEILAEDSNAYVVTAGDFNEFGVVKPVIDFASITGLEDITAVTGVEETERYSYLYDGNSQELDHIFISPALAKENTKFT</sequence>
<dbReference type="InterPro" id="IPR036691">
    <property type="entry name" value="Endo/exonu/phosph_ase_sf"/>
</dbReference>
<reference evidence="4" key="1">
    <citation type="journal article" date="2013" name="Genome Announc.">
        <title>Draft genome sequence of the grapevine dieback fungus Eutypa lata UCR-EL1.</title>
        <authorList>
            <person name="Blanco-Ulate B."/>
            <person name="Rolshausen P.E."/>
            <person name="Cantu D."/>
        </authorList>
    </citation>
    <scope>NUCLEOTIDE SEQUENCE [LARGE SCALE GENOMIC DNA]</scope>
    <source>
        <strain evidence="4">UCR-EL1</strain>
    </source>
</reference>
<dbReference type="KEGG" id="ela:UCREL1_7469"/>
<dbReference type="InterPro" id="IPR005135">
    <property type="entry name" value="Endo/exonuclease/phosphatase"/>
</dbReference>
<feature type="domain" description="Endonuclease/exonuclease/phosphatase" evidence="2">
    <location>
        <begin position="306"/>
        <end position="578"/>
    </location>
</feature>
<evidence type="ECO:0000313" key="4">
    <source>
        <dbReference type="Proteomes" id="UP000012174"/>
    </source>
</evidence>
<feature type="signal peptide" evidence="1">
    <location>
        <begin position="1"/>
        <end position="21"/>
    </location>
</feature>
<dbReference type="OMA" id="NSFGEFW"/>
<dbReference type="Proteomes" id="UP000012174">
    <property type="component" value="Unassembled WGS sequence"/>
</dbReference>
<organism evidence="3 4">
    <name type="scientific">Eutypa lata (strain UCR-EL1)</name>
    <name type="common">Grapevine dieback disease fungus</name>
    <name type="synonym">Eutypa armeniacae</name>
    <dbReference type="NCBI Taxonomy" id="1287681"/>
    <lineage>
        <taxon>Eukaryota</taxon>
        <taxon>Fungi</taxon>
        <taxon>Dikarya</taxon>
        <taxon>Ascomycota</taxon>
        <taxon>Pezizomycotina</taxon>
        <taxon>Sordariomycetes</taxon>
        <taxon>Xylariomycetidae</taxon>
        <taxon>Xylariales</taxon>
        <taxon>Diatrypaceae</taxon>
        <taxon>Eutypa</taxon>
    </lineage>
</organism>
<evidence type="ECO:0000256" key="1">
    <source>
        <dbReference type="SAM" id="SignalP"/>
    </source>
</evidence>
<dbReference type="PANTHER" id="PTHR42834">
    <property type="entry name" value="ENDONUCLEASE/EXONUCLEASE/PHOSPHATASE FAMILY PROTEIN (AFU_ORTHOLOGUE AFUA_3G09210)"/>
    <property type="match status" value="1"/>
</dbReference>
<name>M7SMX4_EUTLA</name>
<keyword evidence="4" id="KW-1185">Reference proteome</keyword>
<proteinExistence type="predicted"/>
<dbReference type="PANTHER" id="PTHR42834:SF1">
    <property type="entry name" value="ENDONUCLEASE_EXONUCLEASE_PHOSPHATASE FAMILY PROTEIN (AFU_ORTHOLOGUE AFUA_3G09210)"/>
    <property type="match status" value="1"/>
</dbReference>
<keyword evidence="1" id="KW-0732">Signal</keyword>
<dbReference type="CDD" id="cd04486">
    <property type="entry name" value="YhcR_OBF_like"/>
    <property type="match status" value="1"/>
</dbReference>
<protein>
    <submittedName>
        <fullName evidence="3">Putative endonuclease exonuclease phosphatase family protein</fullName>
    </submittedName>
</protein>
<keyword evidence="3" id="KW-0255">Endonuclease</keyword>
<accession>M7SMX4</accession>
<dbReference type="OrthoDB" id="47488at2759"/>
<dbReference type="Pfam" id="PF03372">
    <property type="entry name" value="Exo_endo_phos"/>
    <property type="match status" value="1"/>
</dbReference>
<gene>
    <name evidence="3" type="ORF">UCREL1_7469</name>
</gene>
<evidence type="ECO:0000313" key="3">
    <source>
        <dbReference type="EMBL" id="EMR65552.1"/>
    </source>
</evidence>
<dbReference type="Gene3D" id="3.60.10.10">
    <property type="entry name" value="Endonuclease/exonuclease/phosphatase"/>
    <property type="match status" value="1"/>
</dbReference>
<keyword evidence="3" id="KW-0540">Nuclease</keyword>
<dbReference type="GO" id="GO:0004519">
    <property type="term" value="F:endonuclease activity"/>
    <property type="evidence" value="ECO:0007669"/>
    <property type="project" value="UniProtKB-KW"/>
</dbReference>
<evidence type="ECO:0000259" key="2">
    <source>
        <dbReference type="Pfam" id="PF03372"/>
    </source>
</evidence>
<dbReference type="AlphaFoldDB" id="M7SMX4"/>
<dbReference type="EMBL" id="KB706835">
    <property type="protein sequence ID" value="EMR65552.1"/>
    <property type="molecule type" value="Genomic_DNA"/>
</dbReference>
<dbReference type="STRING" id="1287681.M7SMX4"/>
<feature type="chain" id="PRO_5004085064" evidence="1">
    <location>
        <begin position="22"/>
        <end position="582"/>
    </location>
</feature>